<dbReference type="GO" id="GO:0046872">
    <property type="term" value="F:metal ion binding"/>
    <property type="evidence" value="ECO:0007669"/>
    <property type="project" value="InterPro"/>
</dbReference>
<keyword evidence="3 4" id="KW-0067">ATP-binding</keyword>
<accession>A0A9D2CH80</accession>
<reference evidence="6" key="2">
    <citation type="submission" date="2021-04" db="EMBL/GenBank/DDBJ databases">
        <authorList>
            <person name="Gilroy R."/>
        </authorList>
    </citation>
    <scope>NUCLEOTIDE SEQUENCE</scope>
    <source>
        <strain evidence="6">ChiHjej10B9-743</strain>
    </source>
</reference>
<dbReference type="InterPro" id="IPR048764">
    <property type="entry name" value="PylC_N"/>
</dbReference>
<dbReference type="EMBL" id="DXCP01000006">
    <property type="protein sequence ID" value="HIY79096.1"/>
    <property type="molecule type" value="Genomic_DNA"/>
</dbReference>
<dbReference type="PROSITE" id="PS50975">
    <property type="entry name" value="ATP_GRASP"/>
    <property type="match status" value="1"/>
</dbReference>
<dbReference type="Proteomes" id="UP000824133">
    <property type="component" value="Unassembled WGS sequence"/>
</dbReference>
<proteinExistence type="predicted"/>
<feature type="domain" description="ATP-grasp" evidence="5">
    <location>
        <begin position="116"/>
        <end position="297"/>
    </location>
</feature>
<comment type="caution">
    <text evidence="6">The sequence shown here is derived from an EMBL/GenBank/DDBJ whole genome shotgun (WGS) entry which is preliminary data.</text>
</comment>
<dbReference type="Gene3D" id="3.30.1490.20">
    <property type="entry name" value="ATP-grasp fold, A domain"/>
    <property type="match status" value="1"/>
</dbReference>
<dbReference type="InterPro" id="IPR013815">
    <property type="entry name" value="ATP_grasp_subdomain_1"/>
</dbReference>
<name>A0A9D2CH80_9ACTN</name>
<gene>
    <name evidence="6" type="ORF">IAA42_01490</name>
</gene>
<dbReference type="GO" id="GO:0016874">
    <property type="term" value="F:ligase activity"/>
    <property type="evidence" value="ECO:0007669"/>
    <property type="project" value="UniProtKB-KW"/>
</dbReference>
<evidence type="ECO:0000313" key="6">
    <source>
        <dbReference type="EMBL" id="HIY79096.1"/>
    </source>
</evidence>
<dbReference type="SUPFAM" id="SSF56059">
    <property type="entry name" value="Glutathione synthetase ATP-binding domain-like"/>
    <property type="match status" value="1"/>
</dbReference>
<dbReference type="GO" id="GO:0005524">
    <property type="term" value="F:ATP binding"/>
    <property type="evidence" value="ECO:0007669"/>
    <property type="project" value="UniProtKB-UniRule"/>
</dbReference>
<dbReference type="InterPro" id="IPR011761">
    <property type="entry name" value="ATP-grasp"/>
</dbReference>
<dbReference type="AlphaFoldDB" id="A0A9D2CH80"/>
<dbReference type="InterPro" id="IPR003806">
    <property type="entry name" value="ATP-grasp_PylC-type"/>
</dbReference>
<dbReference type="GO" id="GO:0005829">
    <property type="term" value="C:cytosol"/>
    <property type="evidence" value="ECO:0007669"/>
    <property type="project" value="TreeGrafter"/>
</dbReference>
<organism evidence="6 7">
    <name type="scientific">Candidatus Olsenella excrementavium</name>
    <dbReference type="NCBI Taxonomy" id="2838709"/>
    <lineage>
        <taxon>Bacteria</taxon>
        <taxon>Bacillati</taxon>
        <taxon>Actinomycetota</taxon>
        <taxon>Coriobacteriia</taxon>
        <taxon>Coriobacteriales</taxon>
        <taxon>Atopobiaceae</taxon>
        <taxon>Olsenella</taxon>
    </lineage>
</organism>
<evidence type="ECO:0000256" key="4">
    <source>
        <dbReference type="PROSITE-ProRule" id="PRU00409"/>
    </source>
</evidence>
<dbReference type="Pfam" id="PF02655">
    <property type="entry name" value="ATP-grasp_3"/>
    <property type="match status" value="1"/>
</dbReference>
<reference evidence="6" key="1">
    <citation type="journal article" date="2021" name="PeerJ">
        <title>Extensive microbial diversity within the chicken gut microbiome revealed by metagenomics and culture.</title>
        <authorList>
            <person name="Gilroy R."/>
            <person name="Ravi A."/>
            <person name="Getino M."/>
            <person name="Pursley I."/>
            <person name="Horton D.L."/>
            <person name="Alikhan N.F."/>
            <person name="Baker D."/>
            <person name="Gharbi K."/>
            <person name="Hall N."/>
            <person name="Watson M."/>
            <person name="Adriaenssens E.M."/>
            <person name="Foster-Nyarko E."/>
            <person name="Jarju S."/>
            <person name="Secka A."/>
            <person name="Antonio M."/>
            <person name="Oren A."/>
            <person name="Chaudhuri R.R."/>
            <person name="La Ragione R."/>
            <person name="Hildebrand F."/>
            <person name="Pallen M.J."/>
        </authorList>
    </citation>
    <scope>NUCLEOTIDE SEQUENCE</scope>
    <source>
        <strain evidence="6">ChiHjej10B9-743</strain>
    </source>
</reference>
<dbReference type="PANTHER" id="PTHR43055">
    <property type="entry name" value="FORMATE-DEPENDENT PHOSPHORIBOSYLGLYCINAMIDE FORMYLTRANSFERASE"/>
    <property type="match status" value="1"/>
</dbReference>
<keyword evidence="2 4" id="KW-0547">Nucleotide-binding</keyword>
<evidence type="ECO:0000256" key="3">
    <source>
        <dbReference type="ARBA" id="ARBA00022840"/>
    </source>
</evidence>
<dbReference type="PANTHER" id="PTHR43055:SF1">
    <property type="entry name" value="FORMATE-DEPENDENT PHOSPHORIBOSYLGLYCINAMIDE FORMYLTRANSFERASE"/>
    <property type="match status" value="1"/>
</dbReference>
<keyword evidence="1" id="KW-0436">Ligase</keyword>
<dbReference type="Gene3D" id="3.40.50.20">
    <property type="match status" value="1"/>
</dbReference>
<evidence type="ECO:0000313" key="7">
    <source>
        <dbReference type="Proteomes" id="UP000824133"/>
    </source>
</evidence>
<protein>
    <submittedName>
        <fullName evidence="6">ATP-grasp domain-containing protein</fullName>
    </submittedName>
</protein>
<evidence type="ECO:0000259" key="5">
    <source>
        <dbReference type="PROSITE" id="PS50975"/>
    </source>
</evidence>
<evidence type="ECO:0000256" key="1">
    <source>
        <dbReference type="ARBA" id="ARBA00022598"/>
    </source>
</evidence>
<evidence type="ECO:0000256" key="2">
    <source>
        <dbReference type="ARBA" id="ARBA00022741"/>
    </source>
</evidence>
<sequence>MATVLVTSLGSVAADIAIKTLKRLNHRVVGSDINPREYVADALEVSAFYQAPYTVDVENYLAFIEDVCAREHVDFVFPMTDLDIDVFNANRERLAKTGATFCMSPKGALDTIRNKKTLAEFINAHCPQIKTIATVSLTECSEGTPFGYPVIVKPYDGRSSIGLHRIYNEYDWAAAMAAIDDPERYIVQPFVEGPIVMSEIVRNPESGKTVVVVREELLETSNFCAITVRMYHDEDLEQRSRELAEALDIRGSVNFEWILDPEGIYHFVECNPRFSAGAEFTVMSGYELIDNHLRCFQGRDIEDYTYRHQMVIARKYEEYVTKIFED</sequence>
<dbReference type="Pfam" id="PF21360">
    <property type="entry name" value="PylC-like_N"/>
    <property type="match status" value="1"/>
</dbReference>
<dbReference type="Gene3D" id="3.30.470.20">
    <property type="entry name" value="ATP-grasp fold, B domain"/>
    <property type="match status" value="1"/>
</dbReference>